<evidence type="ECO:0000313" key="16">
    <source>
        <dbReference type="Proteomes" id="UP000650467"/>
    </source>
</evidence>
<evidence type="ECO:0000256" key="12">
    <source>
        <dbReference type="ARBA" id="ARBA00052947"/>
    </source>
</evidence>
<keyword evidence="13" id="KW-0630">Potassium</keyword>
<dbReference type="InterPro" id="IPR019576">
    <property type="entry name" value="Pyridoxamine_oxidase_dimer_C"/>
</dbReference>
<evidence type="ECO:0000259" key="14">
    <source>
        <dbReference type="PROSITE" id="PS51385"/>
    </source>
</evidence>
<feature type="binding site" evidence="13">
    <location>
        <begin position="156"/>
        <end position="162"/>
    </location>
    <ligand>
        <name>(6S)-NADPHX</name>
        <dbReference type="ChEBI" id="CHEBI:64076"/>
    </ligand>
</feature>
<comment type="subunit">
    <text evidence="6">Homodimer.</text>
</comment>
<dbReference type="SUPFAM" id="SSF64153">
    <property type="entry name" value="YjeF N-terminal domain-like"/>
    <property type="match status" value="1"/>
</dbReference>
<dbReference type="HAMAP" id="MF_01966">
    <property type="entry name" value="NADHX_epimerase"/>
    <property type="match status" value="1"/>
</dbReference>
<dbReference type="SUPFAM" id="SSF50475">
    <property type="entry name" value="FMN-binding split barrel"/>
    <property type="match status" value="1"/>
</dbReference>
<dbReference type="InterPro" id="IPR019740">
    <property type="entry name" value="Pyridox_Oxase_CS"/>
</dbReference>
<dbReference type="InterPro" id="IPR004443">
    <property type="entry name" value="YjeF_N_dom"/>
</dbReference>
<dbReference type="FunFam" id="2.30.110.10:FF:000020">
    <property type="entry name" value="PNPO isoform 11"/>
    <property type="match status" value="1"/>
</dbReference>
<keyword evidence="13" id="KW-0413">Isomerase</keyword>
<dbReference type="InterPro" id="IPR036652">
    <property type="entry name" value="YjeF_N_dom_sf"/>
</dbReference>
<reference evidence="15" key="1">
    <citation type="journal article" date="2020" name="bioRxiv">
        <title>Comparative genomics of Chlamydomonas.</title>
        <authorList>
            <person name="Craig R.J."/>
            <person name="Hasan A.R."/>
            <person name="Ness R.W."/>
            <person name="Keightley P.D."/>
        </authorList>
    </citation>
    <scope>NUCLEOTIDE SEQUENCE</scope>
    <source>
        <strain evidence="15">SAG 7.73</strain>
    </source>
</reference>
<comment type="similarity">
    <text evidence="5">Belongs to the pyridoxamine 5'-phosphate oxidase family.</text>
</comment>
<keyword evidence="13" id="KW-0520">NAD</keyword>
<dbReference type="UniPathway" id="UPA01068">
    <property type="reaction ID" value="UER00304"/>
</dbReference>
<comment type="catalytic activity">
    <reaction evidence="12">
        <text>pyridoxine 5'-phosphate + O2 = pyridoxal 5'-phosphate + H2O2</text>
        <dbReference type="Rhea" id="RHEA:15149"/>
        <dbReference type="ChEBI" id="CHEBI:15379"/>
        <dbReference type="ChEBI" id="CHEBI:16240"/>
        <dbReference type="ChEBI" id="CHEBI:58589"/>
        <dbReference type="ChEBI" id="CHEBI:597326"/>
        <dbReference type="EC" id="1.4.3.5"/>
    </reaction>
    <physiologicalReaction direction="left-to-right" evidence="12">
        <dbReference type="Rhea" id="RHEA:15150"/>
    </physiologicalReaction>
</comment>
<dbReference type="Pfam" id="PF03853">
    <property type="entry name" value="YjeF_N"/>
    <property type="match status" value="1"/>
</dbReference>
<comment type="function">
    <text evidence="13">Catalyzes the epimerization of the S- and R-forms of NAD(P)HX, a damaged form of NAD(P)H that is a result of enzymatic or heat-dependent hydration. This is a prerequisite for the S-specific NAD(P)H-hydrate dehydratase to allow the repair of both epimers of NAD(P)HX.</text>
</comment>
<feature type="binding site" evidence="13">
    <location>
        <position position="81"/>
    </location>
    <ligand>
        <name>K(+)</name>
        <dbReference type="ChEBI" id="CHEBI:29103"/>
    </ligand>
</feature>
<dbReference type="GO" id="GO:0010181">
    <property type="term" value="F:FMN binding"/>
    <property type="evidence" value="ECO:0007669"/>
    <property type="project" value="InterPro"/>
</dbReference>
<evidence type="ECO:0000256" key="13">
    <source>
        <dbReference type="HAMAP-Rule" id="MF_03159"/>
    </source>
</evidence>
<dbReference type="PROSITE" id="PS01064">
    <property type="entry name" value="PYRIDOX_OXIDASE"/>
    <property type="match status" value="1"/>
</dbReference>
<accession>A0A835SFX4</accession>
<comment type="function">
    <text evidence="2">Catalyzes the oxidation of either pyridoxine 5'-phosphate (PNP) or pyridoxamine 5'-phosphate (PMP) into pyridoxal 5'-phosphate (PLP).</text>
</comment>
<comment type="caution">
    <text evidence="15">The sequence shown here is derived from an EMBL/GenBank/DDBJ whole genome shotgun (WGS) entry which is preliminary data.</text>
</comment>
<dbReference type="Pfam" id="PF01243">
    <property type="entry name" value="PNPOx_N"/>
    <property type="match status" value="1"/>
</dbReference>
<comment type="catalytic activity">
    <reaction evidence="11">
        <text>pyridoxamine 5'-phosphate + O2 + H2O = pyridoxal 5'-phosphate + H2O2 + NH4(+)</text>
        <dbReference type="Rhea" id="RHEA:15817"/>
        <dbReference type="ChEBI" id="CHEBI:15377"/>
        <dbReference type="ChEBI" id="CHEBI:15379"/>
        <dbReference type="ChEBI" id="CHEBI:16240"/>
        <dbReference type="ChEBI" id="CHEBI:28938"/>
        <dbReference type="ChEBI" id="CHEBI:58451"/>
        <dbReference type="ChEBI" id="CHEBI:597326"/>
        <dbReference type="EC" id="1.4.3.5"/>
    </reaction>
    <physiologicalReaction direction="left-to-right" evidence="11">
        <dbReference type="Rhea" id="RHEA:15818"/>
    </physiologicalReaction>
</comment>
<keyword evidence="13" id="KW-0479">Metal-binding</keyword>
<evidence type="ECO:0000256" key="3">
    <source>
        <dbReference type="ARBA" id="ARBA00004738"/>
    </source>
</evidence>
<comment type="catalytic activity">
    <reaction evidence="13">
        <text>(6R)-NADPHX = (6S)-NADPHX</text>
        <dbReference type="Rhea" id="RHEA:32227"/>
        <dbReference type="ChEBI" id="CHEBI:64076"/>
        <dbReference type="ChEBI" id="CHEBI:64077"/>
        <dbReference type="EC" id="5.1.99.6"/>
    </reaction>
</comment>
<keyword evidence="13" id="KW-0547">Nucleotide-binding</keyword>
<dbReference type="OrthoDB" id="10064708at2759"/>
<dbReference type="Proteomes" id="UP000650467">
    <property type="component" value="Unassembled WGS sequence"/>
</dbReference>
<gene>
    <name evidence="15" type="ORF">HXX76_011716</name>
</gene>
<feature type="domain" description="YjeF N-terminal" evidence="14">
    <location>
        <begin position="18"/>
        <end position="249"/>
    </location>
</feature>
<comment type="pathway">
    <text evidence="3">Cofactor metabolism; pyridoxal 5'-phosphate salvage; pyridoxal 5'-phosphate from pyridoxamine 5'-phosphate: step 1/1.</text>
</comment>
<evidence type="ECO:0000256" key="1">
    <source>
        <dbReference type="ARBA" id="ARBA00001917"/>
    </source>
</evidence>
<keyword evidence="8" id="KW-0288">FMN</keyword>
<dbReference type="EMBL" id="JAEHOC010000047">
    <property type="protein sequence ID" value="KAG2426487.1"/>
    <property type="molecule type" value="Genomic_DNA"/>
</dbReference>
<dbReference type="Pfam" id="PF10590">
    <property type="entry name" value="PNP_phzG_C"/>
    <property type="match status" value="1"/>
</dbReference>
<sequence>MATQNGTQHADKASIPYLSQKDAIAVDEHLMGPDLGFSVDQLMELAGLSVAAAVQAEYPPQVTEGAPRRRRVLVLCGPGNNGGDGLVAARHLHHFGYDVRVCYPKPTDKPLYNGLAKQVTTLGIPLVPWSELAAAAAPGGGGLGGSADLVIDALFGFSFSGAPRPPFDAIIKALLPAAYPPPIVSVDIPSGWHVEEGDQAAGDQAFIQPAMLVSLTAPKMCARRFKGDHHYLGGRFVPPPLAARFGLGGLPPYPGAAMAVRLGGGAAGADAAAESAAAEAKRVADMRISYEVGGLEEADFAGRDPMAVFDEWFKAAVAGKVCEEPNALNLATCDASGQPSVRVVLLKGYDERGFVFYTNYSSRKGADLAATRKAAFAIYYEKLQRQIRVEGLVEQVPEAESTEYFHSRPRGSQIGAWVSNQSRPCRDRGELEDRNKALQAQHADEGVPVPKPPHWGGYLIRPTLVEFWQGRPSRLHDRIAFRRAAPEPASPWVMERLQP</sequence>
<dbReference type="GO" id="GO:0046872">
    <property type="term" value="F:metal ion binding"/>
    <property type="evidence" value="ECO:0007669"/>
    <property type="project" value="UniProtKB-KW"/>
</dbReference>
<evidence type="ECO:0000256" key="8">
    <source>
        <dbReference type="ARBA" id="ARBA00022643"/>
    </source>
</evidence>
<dbReference type="GO" id="GO:0008615">
    <property type="term" value="P:pyridoxine biosynthetic process"/>
    <property type="evidence" value="ECO:0007669"/>
    <property type="project" value="UniProtKB-KW"/>
</dbReference>
<dbReference type="PANTHER" id="PTHR10851">
    <property type="entry name" value="PYRIDOXINE-5-PHOSPHATE OXIDASE"/>
    <property type="match status" value="1"/>
</dbReference>
<evidence type="ECO:0000256" key="11">
    <source>
        <dbReference type="ARBA" id="ARBA00050530"/>
    </source>
</evidence>
<dbReference type="Gene3D" id="3.40.50.10260">
    <property type="entry name" value="YjeF N-terminal domain"/>
    <property type="match status" value="1"/>
</dbReference>
<dbReference type="EC" id="5.1.99.6" evidence="13"/>
<comment type="pathway">
    <text evidence="4">Cofactor metabolism; pyridoxal 5'-phosphate salvage; pyridoxal 5'-phosphate from pyridoxine 5'-phosphate: step 1/1.</text>
</comment>
<feature type="binding site" evidence="13">
    <location>
        <position position="152"/>
    </location>
    <ligand>
        <name>K(+)</name>
        <dbReference type="ChEBI" id="CHEBI:29103"/>
    </ligand>
</feature>
<feature type="binding site" evidence="13">
    <location>
        <position position="190"/>
    </location>
    <ligand>
        <name>K(+)</name>
        <dbReference type="ChEBI" id="CHEBI:29103"/>
    </ligand>
</feature>
<keyword evidence="9" id="KW-0560">Oxidoreductase</keyword>
<dbReference type="NCBIfam" id="TIGR00197">
    <property type="entry name" value="yjeF_nterm"/>
    <property type="match status" value="1"/>
</dbReference>
<dbReference type="PROSITE" id="PS51385">
    <property type="entry name" value="YJEF_N"/>
    <property type="match status" value="1"/>
</dbReference>
<feature type="binding site" evidence="13">
    <location>
        <position position="187"/>
    </location>
    <ligand>
        <name>(6S)-NADPHX</name>
        <dbReference type="ChEBI" id="CHEBI:64076"/>
    </ligand>
</feature>
<dbReference type="HAMAP" id="MF_01629">
    <property type="entry name" value="PdxH"/>
    <property type="match status" value="1"/>
</dbReference>
<protein>
    <recommendedName>
        <fullName evidence="13">NAD(P)H-hydrate epimerase</fullName>
        <ecNumber evidence="13">5.1.99.6</ecNumber>
    </recommendedName>
    <alternativeName>
        <fullName evidence="13">NAD(P)HX epimerase</fullName>
    </alternativeName>
</protein>
<dbReference type="Gene3D" id="2.30.110.10">
    <property type="entry name" value="Electron Transport, Fmn-binding Protein, Chain A"/>
    <property type="match status" value="1"/>
</dbReference>
<dbReference type="GO" id="GO:0004733">
    <property type="term" value="F:pyridoxamine phosphate oxidase activity"/>
    <property type="evidence" value="ECO:0007669"/>
    <property type="project" value="UniProtKB-EC"/>
</dbReference>
<evidence type="ECO:0000256" key="7">
    <source>
        <dbReference type="ARBA" id="ARBA00022630"/>
    </source>
</evidence>
<comment type="catalytic activity">
    <reaction evidence="13">
        <text>(6R)-NADHX = (6S)-NADHX</text>
        <dbReference type="Rhea" id="RHEA:32215"/>
        <dbReference type="ChEBI" id="CHEBI:64074"/>
        <dbReference type="ChEBI" id="CHEBI:64075"/>
        <dbReference type="EC" id="5.1.99.6"/>
    </reaction>
</comment>
<comment type="similarity">
    <text evidence="13">Belongs to the NnrE/AIBP family.</text>
</comment>
<name>A0A835SFX4_CHLIN</name>
<dbReference type="PANTHER" id="PTHR10851:SF0">
    <property type="entry name" value="PYRIDOXINE-5'-PHOSPHATE OXIDASE"/>
    <property type="match status" value="1"/>
</dbReference>
<keyword evidence="10" id="KW-0664">Pyridoxine biosynthesis</keyword>
<organism evidence="15 16">
    <name type="scientific">Chlamydomonas incerta</name>
    <dbReference type="NCBI Taxonomy" id="51695"/>
    <lineage>
        <taxon>Eukaryota</taxon>
        <taxon>Viridiplantae</taxon>
        <taxon>Chlorophyta</taxon>
        <taxon>core chlorophytes</taxon>
        <taxon>Chlorophyceae</taxon>
        <taxon>CS clade</taxon>
        <taxon>Chlamydomonadales</taxon>
        <taxon>Chlamydomonadaceae</taxon>
        <taxon>Chlamydomonas</taxon>
    </lineage>
</organism>
<evidence type="ECO:0000256" key="2">
    <source>
        <dbReference type="ARBA" id="ARBA00003691"/>
    </source>
</evidence>
<keyword evidence="7" id="KW-0285">Flavoprotein</keyword>
<evidence type="ECO:0000256" key="9">
    <source>
        <dbReference type="ARBA" id="ARBA00023002"/>
    </source>
</evidence>
<dbReference type="NCBIfam" id="TIGR00558">
    <property type="entry name" value="pdxH"/>
    <property type="match status" value="1"/>
</dbReference>
<comment type="caution">
    <text evidence="13">Lacks conserved residue(s) required for the propagation of feature annotation.</text>
</comment>
<evidence type="ECO:0000256" key="10">
    <source>
        <dbReference type="ARBA" id="ARBA00023096"/>
    </source>
</evidence>
<dbReference type="InterPro" id="IPR000659">
    <property type="entry name" value="Pyridox_Oxase"/>
</dbReference>
<dbReference type="NCBIfam" id="NF004231">
    <property type="entry name" value="PRK05679.1"/>
    <property type="match status" value="1"/>
</dbReference>
<evidence type="ECO:0000256" key="4">
    <source>
        <dbReference type="ARBA" id="ARBA00005037"/>
    </source>
</evidence>
<comment type="cofactor">
    <cofactor evidence="13">
        <name>K(+)</name>
        <dbReference type="ChEBI" id="CHEBI:29103"/>
    </cofactor>
    <text evidence="13">Binds 1 potassium ion per subunit.</text>
</comment>
<comment type="cofactor">
    <cofactor evidence="1">
        <name>FMN</name>
        <dbReference type="ChEBI" id="CHEBI:58210"/>
    </cofactor>
</comment>
<dbReference type="InterPro" id="IPR011576">
    <property type="entry name" value="Pyridox_Oxase_N"/>
</dbReference>
<dbReference type="AlphaFoldDB" id="A0A835SFX4"/>
<proteinExistence type="inferred from homology"/>
<evidence type="ECO:0000313" key="15">
    <source>
        <dbReference type="EMBL" id="KAG2426487.1"/>
    </source>
</evidence>
<keyword evidence="16" id="KW-1185">Reference proteome</keyword>
<evidence type="ECO:0000256" key="5">
    <source>
        <dbReference type="ARBA" id="ARBA00007301"/>
    </source>
</evidence>
<dbReference type="GO" id="GO:0052856">
    <property type="term" value="F:NAD(P)HX epimerase activity"/>
    <property type="evidence" value="ECO:0007669"/>
    <property type="project" value="UniProtKB-UniRule"/>
</dbReference>
<evidence type="ECO:0000256" key="6">
    <source>
        <dbReference type="ARBA" id="ARBA00011738"/>
    </source>
</evidence>
<dbReference type="InterPro" id="IPR012349">
    <property type="entry name" value="Split_barrel_FMN-bd"/>
</dbReference>
<feature type="binding site" evidence="13">
    <location>
        <begin position="80"/>
        <end position="84"/>
    </location>
    <ligand>
        <name>(6S)-NADPHX</name>
        <dbReference type="ChEBI" id="CHEBI:64076"/>
    </ligand>
</feature>